<evidence type="ECO:0000259" key="6">
    <source>
        <dbReference type="PROSITE" id="PS50212"/>
    </source>
</evidence>
<dbReference type="Gene3D" id="1.20.870.10">
    <property type="entry name" value="Son of sevenless (SoS) protein Chain: S domain 1"/>
    <property type="match status" value="1"/>
</dbReference>
<dbReference type="PROSITE" id="PS50009">
    <property type="entry name" value="RASGEF_CAT"/>
    <property type="match status" value="1"/>
</dbReference>
<dbReference type="PhylomeDB" id="T1JM98"/>
<keyword evidence="8" id="KW-1185">Reference proteome</keyword>
<accession>T1JM98</accession>
<dbReference type="InterPro" id="IPR008937">
    <property type="entry name" value="Ras-like_GEF"/>
</dbReference>
<protein>
    <recommendedName>
        <fullName evidence="9">Ras-GEF domain-containing protein</fullName>
    </recommendedName>
</protein>
<dbReference type="OMA" id="TWAKVQS"/>
<dbReference type="Pfam" id="PF00618">
    <property type="entry name" value="RasGEF_N"/>
    <property type="match status" value="1"/>
</dbReference>
<dbReference type="SUPFAM" id="SSF48366">
    <property type="entry name" value="Ras GEF"/>
    <property type="match status" value="1"/>
</dbReference>
<dbReference type="GO" id="GO:0005085">
    <property type="term" value="F:guanyl-nucleotide exchange factor activity"/>
    <property type="evidence" value="ECO:0007669"/>
    <property type="project" value="UniProtKB-KW"/>
</dbReference>
<dbReference type="InterPro" id="IPR023578">
    <property type="entry name" value="Ras_GEF_dom_sf"/>
</dbReference>
<feature type="region of interest" description="Disordered" evidence="4">
    <location>
        <begin position="151"/>
        <end position="204"/>
    </location>
</feature>
<organism evidence="7 8">
    <name type="scientific">Strigamia maritima</name>
    <name type="common">European centipede</name>
    <name type="synonym">Geophilus maritimus</name>
    <dbReference type="NCBI Taxonomy" id="126957"/>
    <lineage>
        <taxon>Eukaryota</taxon>
        <taxon>Metazoa</taxon>
        <taxon>Ecdysozoa</taxon>
        <taxon>Arthropoda</taxon>
        <taxon>Myriapoda</taxon>
        <taxon>Chilopoda</taxon>
        <taxon>Pleurostigmophora</taxon>
        <taxon>Geophilomorpha</taxon>
        <taxon>Linotaeniidae</taxon>
        <taxon>Strigamia</taxon>
    </lineage>
</organism>
<sequence>MTSSTPLDNCGGDSDTLGRDLFGVQLEVTSLLLEGERRQLRVLQRELNGSLSSEEGSLKAKELQHQELIFAINRFQQQYEQLEEEYHQAAIGVLRGNNNPRNGKVGSFDTSWRFEPSGPVFISAITVPTLPTRSQPAIGLKYTAKTRPTIFGTLTSEQIPRETRRSPQTPTSPKSPSMNSFPIPNGTNHDTFDGKERNRITDENTLNYRDGNLISGPIESLIQHLLPTADYYPDRTYLFSFLLSSRLFIKPHELLARVCQISIHQQNHISKDQLGNFWPYIVQLLSEWTETFPYDFRDERCMKQLKTITQRCIHIDSRLRKEVTQILQNLSHKLSRLDHYEELLSQINSDAANPLLNTETVTDVSEICPNPTVLAQQLTHIELERLSNIGPEEFVQAFAKENPNIETSFKDLKKTKNLESYIQWFNRLSYFVATEICMHLKKKHRARVIEYYIETAKECFNIGNFNSLMAIIAGMNMSPISRLKKTWAKVNTAKLEVLEHQMDPTSNFASYRSTLKAAMWRSEGAVDQREKIVIPFFSLLVKDLYFLNEGCANRLPNGHINCEKFWQLAKQVSQFITWKQVTCPFENCPKVLTYLLTNPVFSESALALASFECEPAENQFEKERYKTLKAELMKSPG</sequence>
<dbReference type="CDD" id="cd00155">
    <property type="entry name" value="RasGEF"/>
    <property type="match status" value="1"/>
</dbReference>
<feature type="coiled-coil region" evidence="3">
    <location>
        <begin position="65"/>
        <end position="92"/>
    </location>
</feature>
<dbReference type="EnsemblMetazoa" id="SMAR014978-RA">
    <property type="protein sequence ID" value="SMAR014978-PA"/>
    <property type="gene ID" value="SMAR014978"/>
</dbReference>
<feature type="compositionally biased region" description="Polar residues" evidence="4">
    <location>
        <begin position="178"/>
        <end position="189"/>
    </location>
</feature>
<name>T1JM98_STRMM</name>
<evidence type="ECO:0000313" key="8">
    <source>
        <dbReference type="Proteomes" id="UP000014500"/>
    </source>
</evidence>
<dbReference type="AlphaFoldDB" id="T1JM98"/>
<dbReference type="PROSITE" id="PS50212">
    <property type="entry name" value="RASGEF_NTER"/>
    <property type="match status" value="1"/>
</dbReference>
<evidence type="ECO:0000256" key="2">
    <source>
        <dbReference type="PROSITE-ProRule" id="PRU00168"/>
    </source>
</evidence>
<dbReference type="HOGENOM" id="CLU_022907_2_0_1"/>
<feature type="compositionally biased region" description="Basic and acidic residues" evidence="4">
    <location>
        <begin position="190"/>
        <end position="202"/>
    </location>
</feature>
<dbReference type="STRING" id="126957.T1JM98"/>
<dbReference type="CDD" id="cd06224">
    <property type="entry name" value="REM"/>
    <property type="match status" value="1"/>
</dbReference>
<dbReference type="GO" id="GO:0005886">
    <property type="term" value="C:plasma membrane"/>
    <property type="evidence" value="ECO:0007669"/>
    <property type="project" value="TreeGrafter"/>
</dbReference>
<dbReference type="eggNOG" id="KOG3541">
    <property type="taxonomic scope" value="Eukaryota"/>
</dbReference>
<dbReference type="SMART" id="SM00147">
    <property type="entry name" value="RasGEF"/>
    <property type="match status" value="1"/>
</dbReference>
<evidence type="ECO:0000256" key="3">
    <source>
        <dbReference type="SAM" id="Coils"/>
    </source>
</evidence>
<dbReference type="Pfam" id="PF00617">
    <property type="entry name" value="RasGEF"/>
    <property type="match status" value="1"/>
</dbReference>
<dbReference type="InterPro" id="IPR000651">
    <property type="entry name" value="Ras-like_Gua-exchang_fac_N"/>
</dbReference>
<dbReference type="EMBL" id="JH431938">
    <property type="status" value="NOT_ANNOTATED_CDS"/>
    <property type="molecule type" value="Genomic_DNA"/>
</dbReference>
<dbReference type="InterPro" id="IPR001895">
    <property type="entry name" value="RASGEF_cat_dom"/>
</dbReference>
<evidence type="ECO:0008006" key="9">
    <source>
        <dbReference type="Google" id="ProtNLM"/>
    </source>
</evidence>
<dbReference type="InterPro" id="IPR036964">
    <property type="entry name" value="RASGEF_cat_dom_sf"/>
</dbReference>
<evidence type="ECO:0000256" key="1">
    <source>
        <dbReference type="ARBA" id="ARBA00022658"/>
    </source>
</evidence>
<feature type="domain" description="Ras-GEF" evidence="5">
    <location>
        <begin position="370"/>
        <end position="616"/>
    </location>
</feature>
<reference evidence="7" key="2">
    <citation type="submission" date="2015-02" db="UniProtKB">
        <authorList>
            <consortium name="EnsemblMetazoa"/>
        </authorList>
    </citation>
    <scope>IDENTIFICATION</scope>
</reference>
<dbReference type="Proteomes" id="UP000014500">
    <property type="component" value="Unassembled WGS sequence"/>
</dbReference>
<dbReference type="Gene3D" id="1.10.840.10">
    <property type="entry name" value="Ras guanine-nucleotide exchange factors catalytic domain"/>
    <property type="match status" value="1"/>
</dbReference>
<dbReference type="GO" id="GO:0007265">
    <property type="term" value="P:Ras protein signal transduction"/>
    <property type="evidence" value="ECO:0007669"/>
    <property type="project" value="TreeGrafter"/>
</dbReference>
<keyword evidence="1 2" id="KW-0344">Guanine-nucleotide releasing factor</keyword>
<evidence type="ECO:0000256" key="4">
    <source>
        <dbReference type="SAM" id="MobiDB-lite"/>
    </source>
</evidence>
<feature type="compositionally biased region" description="Low complexity" evidence="4">
    <location>
        <begin position="166"/>
        <end position="177"/>
    </location>
</feature>
<feature type="domain" description="N-terminal Ras-GEF" evidence="6">
    <location>
        <begin position="209"/>
        <end position="335"/>
    </location>
</feature>
<evidence type="ECO:0000313" key="7">
    <source>
        <dbReference type="EnsemblMetazoa" id="SMAR014978-PA"/>
    </source>
</evidence>
<evidence type="ECO:0000259" key="5">
    <source>
        <dbReference type="PROSITE" id="PS50009"/>
    </source>
</evidence>
<dbReference type="PANTHER" id="PTHR23113:SF356">
    <property type="entry name" value="FI05912P-RELATED"/>
    <property type="match status" value="1"/>
</dbReference>
<reference evidence="8" key="1">
    <citation type="submission" date="2011-05" db="EMBL/GenBank/DDBJ databases">
        <authorList>
            <person name="Richards S.R."/>
            <person name="Qu J."/>
            <person name="Jiang H."/>
            <person name="Jhangiani S.N."/>
            <person name="Agravi P."/>
            <person name="Goodspeed R."/>
            <person name="Gross S."/>
            <person name="Mandapat C."/>
            <person name="Jackson L."/>
            <person name="Mathew T."/>
            <person name="Pu L."/>
            <person name="Thornton R."/>
            <person name="Saada N."/>
            <person name="Wilczek-Boney K.B."/>
            <person name="Lee S."/>
            <person name="Kovar C."/>
            <person name="Wu Y."/>
            <person name="Scherer S.E."/>
            <person name="Worley K.C."/>
            <person name="Muzny D.M."/>
            <person name="Gibbs R."/>
        </authorList>
    </citation>
    <scope>NUCLEOTIDE SEQUENCE</scope>
    <source>
        <strain evidence="8">Brora</strain>
    </source>
</reference>
<proteinExistence type="predicted"/>
<dbReference type="PANTHER" id="PTHR23113">
    <property type="entry name" value="GUANINE NUCLEOTIDE EXCHANGE FACTOR"/>
    <property type="match status" value="1"/>
</dbReference>
<keyword evidence="3" id="KW-0175">Coiled coil</keyword>